<dbReference type="EC" id="2.1.1.-" evidence="4"/>
<feature type="binding site" evidence="4">
    <location>
        <position position="157"/>
    </location>
    <ligand>
        <name>S-adenosyl-L-methionine</name>
        <dbReference type="ChEBI" id="CHEBI:59789"/>
    </ligand>
</feature>
<evidence type="ECO:0000256" key="3">
    <source>
        <dbReference type="ARBA" id="ARBA00022691"/>
    </source>
</evidence>
<dbReference type="InterPro" id="IPR033664">
    <property type="entry name" value="Cmo5U_methylTrfase"/>
</dbReference>
<dbReference type="InterPro" id="IPR025714">
    <property type="entry name" value="Methyltranfer_dom"/>
</dbReference>
<feature type="binding site" evidence="4">
    <location>
        <begin position="84"/>
        <end position="85"/>
    </location>
    <ligand>
        <name>S-adenosyl-L-methionine</name>
        <dbReference type="ChEBI" id="CHEBI:59789"/>
    </ligand>
</feature>
<accession>Q1QA01</accession>
<dbReference type="PANTHER" id="PTHR43464:SF19">
    <property type="entry name" value="UBIQUINONE BIOSYNTHESIS O-METHYLTRANSFERASE, MITOCHONDRIAL"/>
    <property type="match status" value="1"/>
</dbReference>
<comment type="similarity">
    <text evidence="4">Belongs to the class I-like SAM-binding methyltransferase superfamily. CmoM family.</text>
</comment>
<evidence type="ECO:0000313" key="7">
    <source>
        <dbReference type="Proteomes" id="UP000002425"/>
    </source>
</evidence>
<dbReference type="GO" id="GO:0032259">
    <property type="term" value="P:methylation"/>
    <property type="evidence" value="ECO:0007669"/>
    <property type="project" value="UniProtKB-KW"/>
</dbReference>
<dbReference type="EMBL" id="CP000323">
    <property type="protein sequence ID" value="ABE75502.1"/>
    <property type="molecule type" value="Genomic_DNA"/>
</dbReference>
<dbReference type="HAMAP" id="MF_02057">
    <property type="entry name" value="tRNA_methyltr_CmoM"/>
    <property type="match status" value="1"/>
</dbReference>
<dbReference type="Gene3D" id="3.40.50.150">
    <property type="entry name" value="Vaccinia Virus protein VP39"/>
    <property type="match status" value="1"/>
</dbReference>
<dbReference type="CDD" id="cd02440">
    <property type="entry name" value="AdoMet_MTases"/>
    <property type="match status" value="1"/>
</dbReference>
<keyword evidence="7" id="KW-1185">Reference proteome</keyword>
<protein>
    <recommendedName>
        <fullName evidence="4">tRNA 5-carboxymethoxyuridine methyltransferase</fullName>
        <ecNumber evidence="4">2.1.1.-</ecNumber>
    </recommendedName>
    <alternativeName>
        <fullName evidence="4">cmo5U methyltransferase</fullName>
    </alternativeName>
</protein>
<evidence type="ECO:0000256" key="2">
    <source>
        <dbReference type="ARBA" id="ARBA00022679"/>
    </source>
</evidence>
<keyword evidence="2 4" id="KW-0808">Transferase</keyword>
<dbReference type="Proteomes" id="UP000002425">
    <property type="component" value="Chromosome"/>
</dbReference>
<dbReference type="SUPFAM" id="SSF53335">
    <property type="entry name" value="S-adenosyl-L-methionine-dependent methyltransferases"/>
    <property type="match status" value="1"/>
</dbReference>
<organism evidence="6 7">
    <name type="scientific">Psychrobacter cryohalolentis (strain ATCC BAA-1226 / DSM 17306 / VKM B-2378 / K5)</name>
    <dbReference type="NCBI Taxonomy" id="335284"/>
    <lineage>
        <taxon>Bacteria</taxon>
        <taxon>Pseudomonadati</taxon>
        <taxon>Pseudomonadota</taxon>
        <taxon>Gammaproteobacteria</taxon>
        <taxon>Moraxellales</taxon>
        <taxon>Moraxellaceae</taxon>
        <taxon>Psychrobacter</taxon>
    </lineage>
</organism>
<dbReference type="RefSeq" id="WP_011514050.1">
    <property type="nucleotide sequence ID" value="NC_007969.1"/>
</dbReference>
<comment type="catalytic activity">
    <reaction evidence="4">
        <text>5-carboxymethoxyuridine(34) in tRNA + S-adenosyl-L-methionine = 5-methoxycarbonylmethoxyuridine(34) in tRNA + S-adenosyl-L-homocysteine</text>
        <dbReference type="Rhea" id="RHEA:54080"/>
        <dbReference type="Rhea" id="RHEA-COMP:13383"/>
        <dbReference type="Rhea" id="RHEA-COMP:13781"/>
        <dbReference type="ChEBI" id="CHEBI:57856"/>
        <dbReference type="ChEBI" id="CHEBI:59789"/>
        <dbReference type="ChEBI" id="CHEBI:136879"/>
        <dbReference type="ChEBI" id="CHEBI:138053"/>
    </reaction>
</comment>
<dbReference type="HOGENOM" id="CLU_061533_0_0_6"/>
<reference evidence="6" key="1">
    <citation type="submission" date="2006-03" db="EMBL/GenBank/DDBJ databases">
        <title>Complete sequence of chromosome of Psychrobacter cryohalolentis K5.</title>
        <authorList>
            <consortium name="US DOE Joint Genome Institute"/>
            <person name="Copeland A."/>
            <person name="Lucas S."/>
            <person name="Lapidus A."/>
            <person name="Barry K."/>
            <person name="Detter J.C."/>
            <person name="Glavina del Rio T."/>
            <person name="Hammon N."/>
            <person name="Israni S."/>
            <person name="Dalin E."/>
            <person name="Tice H."/>
            <person name="Pitluck S."/>
            <person name="Brettin T."/>
            <person name="Bruce D."/>
            <person name="Han C."/>
            <person name="Tapia R."/>
            <person name="Sims D.R."/>
            <person name="Gilna P."/>
            <person name="Schmutz J."/>
            <person name="Larimer F."/>
            <person name="Land M."/>
            <person name="Hauser L."/>
            <person name="Kyrpides N."/>
            <person name="Kim E."/>
            <person name="Richardson P."/>
        </authorList>
    </citation>
    <scope>NUCLEOTIDE SEQUENCE</scope>
    <source>
        <strain evidence="6">K5</strain>
    </source>
</reference>
<feature type="binding site" evidence="4">
    <location>
        <position position="105"/>
    </location>
    <ligand>
        <name>S-adenosyl-L-methionine</name>
        <dbReference type="ChEBI" id="CHEBI:59789"/>
    </ligand>
</feature>
<dbReference type="GO" id="GO:0097697">
    <property type="term" value="F:tRNA (5-carboxymethoxyuridine(34)-5-O)-methyltransferase activity"/>
    <property type="evidence" value="ECO:0007669"/>
    <property type="project" value="UniProtKB-UniRule"/>
</dbReference>
<name>Q1QA01_PSYCK</name>
<dbReference type="AlphaFoldDB" id="Q1QA01"/>
<proteinExistence type="inferred from homology"/>
<dbReference type="Pfam" id="PF13847">
    <property type="entry name" value="Methyltransf_31"/>
    <property type="match status" value="1"/>
</dbReference>
<feature type="binding site" evidence="4">
    <location>
        <position position="55"/>
    </location>
    <ligand>
        <name>S-adenosyl-L-methionine</name>
        <dbReference type="ChEBI" id="CHEBI:59789"/>
    </ligand>
</feature>
<keyword evidence="3 4" id="KW-0949">S-adenosyl-L-methionine</keyword>
<keyword evidence="1 4" id="KW-0489">Methyltransferase</keyword>
<sequence>MPTNPQYINNSDAVNSTENVTVQALKEDVRTDRSFDAIADHFEKKVYGGLKGDIRLAVLRRDLFEYCAQTSHKLGRPLRILDVGAGLAQIAIELATQGHILVINDISANMLDKAQERAAQSSANDEKLNITWYVCPYQELEEKLADKTEKFDLIMCHALLEWLAEPAAVMDFFDQQLSDNGALSLCFYNPASFDYRNLIMGNFNLLDNTEYKADSKKSLTPNHPVAKEEVEAWLQAHDYQTLIASGLRVFHDYSPLKRGGHNDPEAVIRMELRYSQLDPYKWLGRYLHLLATRVS</sequence>
<dbReference type="GO" id="GO:0006400">
    <property type="term" value="P:tRNA modification"/>
    <property type="evidence" value="ECO:0007669"/>
    <property type="project" value="UniProtKB-UniRule"/>
</dbReference>
<evidence type="ECO:0000256" key="1">
    <source>
        <dbReference type="ARBA" id="ARBA00022603"/>
    </source>
</evidence>
<evidence type="ECO:0000256" key="4">
    <source>
        <dbReference type="HAMAP-Rule" id="MF_02057"/>
    </source>
</evidence>
<comment type="caution">
    <text evidence="4">Lacks conserved residue(s) required for the propagation of feature annotation.</text>
</comment>
<comment type="function">
    <text evidence="4">Catalyzes the methylation of 5-carboxymethoxyuridine (cmo5U) to form 5-methoxycarbonylmethoxyuridine (mcmo5U) at position 34 in tRNAs.</text>
</comment>
<dbReference type="KEGG" id="pcr:Pcryo_1725"/>
<dbReference type="PANTHER" id="PTHR43464">
    <property type="entry name" value="METHYLTRANSFERASE"/>
    <property type="match status" value="1"/>
</dbReference>
<dbReference type="InterPro" id="IPR029063">
    <property type="entry name" value="SAM-dependent_MTases_sf"/>
</dbReference>
<dbReference type="eggNOG" id="COG2227">
    <property type="taxonomic scope" value="Bacteria"/>
</dbReference>
<feature type="domain" description="Methyltransferase" evidence="5">
    <location>
        <begin position="78"/>
        <end position="199"/>
    </location>
</feature>
<evidence type="ECO:0000259" key="5">
    <source>
        <dbReference type="Pfam" id="PF13847"/>
    </source>
</evidence>
<dbReference type="STRING" id="335284.Pcryo_1725"/>
<gene>
    <name evidence="4" type="primary">cmoM</name>
    <name evidence="6" type="ordered locus">Pcryo_1725</name>
</gene>
<evidence type="ECO:0000313" key="6">
    <source>
        <dbReference type="EMBL" id="ABE75502.1"/>
    </source>
</evidence>
<keyword evidence="4" id="KW-0819">tRNA processing</keyword>